<dbReference type="Proteomes" id="UP000296049">
    <property type="component" value="Unassembled WGS sequence"/>
</dbReference>
<accession>R0M3B7</accession>
<name>R0M3B7_ANAPL</name>
<feature type="compositionally biased region" description="Basic and acidic residues" evidence="1">
    <location>
        <begin position="22"/>
        <end position="39"/>
    </location>
</feature>
<dbReference type="AlphaFoldDB" id="R0M3B7"/>
<gene>
    <name evidence="2" type="ORF">Anapl_05872</name>
</gene>
<feature type="region of interest" description="Disordered" evidence="1">
    <location>
        <begin position="22"/>
        <end position="86"/>
    </location>
</feature>
<evidence type="ECO:0000313" key="3">
    <source>
        <dbReference type="Proteomes" id="UP000296049"/>
    </source>
</evidence>
<reference evidence="3" key="1">
    <citation type="journal article" date="2013" name="Nat. Genet.">
        <title>The duck genome and transcriptome provide insight into an avian influenza virus reservoir species.</title>
        <authorList>
            <person name="Huang Y."/>
            <person name="Li Y."/>
            <person name="Burt D.W."/>
            <person name="Chen H."/>
            <person name="Zhang Y."/>
            <person name="Qian W."/>
            <person name="Kim H."/>
            <person name="Gan S."/>
            <person name="Zhao Y."/>
            <person name="Li J."/>
            <person name="Yi K."/>
            <person name="Feng H."/>
            <person name="Zhu P."/>
            <person name="Li B."/>
            <person name="Liu Q."/>
            <person name="Fairley S."/>
            <person name="Magor K.E."/>
            <person name="Du Z."/>
            <person name="Hu X."/>
            <person name="Goodman L."/>
            <person name="Tafer H."/>
            <person name="Vignal A."/>
            <person name="Lee T."/>
            <person name="Kim K.W."/>
            <person name="Sheng Z."/>
            <person name="An Y."/>
            <person name="Searle S."/>
            <person name="Herrero J."/>
            <person name="Groenen M.A."/>
            <person name="Crooijmans R.P."/>
            <person name="Faraut T."/>
            <person name="Cai Q."/>
            <person name="Webster R.G."/>
            <person name="Aldridge J.R."/>
            <person name="Warren W.C."/>
            <person name="Bartschat S."/>
            <person name="Kehr S."/>
            <person name="Marz M."/>
            <person name="Stadler P.F."/>
            <person name="Smith J."/>
            <person name="Kraus R.H."/>
            <person name="Zhao Y."/>
            <person name="Ren L."/>
            <person name="Fei J."/>
            <person name="Morisson M."/>
            <person name="Kaiser P."/>
            <person name="Griffin D.K."/>
            <person name="Rao M."/>
            <person name="Pitel F."/>
            <person name="Wang J."/>
            <person name="Li N."/>
        </authorList>
    </citation>
    <scope>NUCLEOTIDE SEQUENCE [LARGE SCALE GENOMIC DNA]</scope>
</reference>
<proteinExistence type="predicted"/>
<evidence type="ECO:0000256" key="1">
    <source>
        <dbReference type="SAM" id="MobiDB-lite"/>
    </source>
</evidence>
<organism evidence="2 3">
    <name type="scientific">Anas platyrhynchos</name>
    <name type="common">Mallard</name>
    <name type="synonym">Anas boschas</name>
    <dbReference type="NCBI Taxonomy" id="8839"/>
    <lineage>
        <taxon>Eukaryota</taxon>
        <taxon>Metazoa</taxon>
        <taxon>Chordata</taxon>
        <taxon>Craniata</taxon>
        <taxon>Vertebrata</taxon>
        <taxon>Euteleostomi</taxon>
        <taxon>Archelosauria</taxon>
        <taxon>Archosauria</taxon>
        <taxon>Dinosauria</taxon>
        <taxon>Saurischia</taxon>
        <taxon>Theropoda</taxon>
        <taxon>Coelurosauria</taxon>
        <taxon>Aves</taxon>
        <taxon>Neognathae</taxon>
        <taxon>Galloanserae</taxon>
        <taxon>Anseriformes</taxon>
        <taxon>Anatidae</taxon>
        <taxon>Anatinae</taxon>
        <taxon>Anas</taxon>
    </lineage>
</organism>
<dbReference type="EMBL" id="KB742435">
    <property type="protein sequence ID" value="EOB08605.1"/>
    <property type="molecule type" value="Genomic_DNA"/>
</dbReference>
<feature type="compositionally biased region" description="Basic and acidic residues" evidence="1">
    <location>
        <begin position="53"/>
        <end position="62"/>
    </location>
</feature>
<sequence length="86" mass="9216">MRGNLDPLLLISEKAEAARGAEARKASFADPNGHIHDIDANPGGPAEEATVFRTDKTPETGHQKLGQRKNLKPPRAAASTLEETCE</sequence>
<evidence type="ECO:0000313" key="2">
    <source>
        <dbReference type="EMBL" id="EOB08605.1"/>
    </source>
</evidence>
<protein>
    <submittedName>
        <fullName evidence="2">Uncharacterized protein</fullName>
    </submittedName>
</protein>
<keyword evidence="3" id="KW-1185">Reference proteome</keyword>